<sequence>MSSSQACQGRARRCTIVLVRNMRQVQHGTTCTHLHLLVEHEHEESRRRRAAPRSTQNKSDQLATLESLGDHRWEFRILDDSLCKRIWTYL</sequence>
<feature type="compositionally biased region" description="Polar residues" evidence="1">
    <location>
        <begin position="53"/>
        <end position="62"/>
    </location>
</feature>
<name>A0A026WDH8_OOCBI</name>
<evidence type="ECO:0000256" key="1">
    <source>
        <dbReference type="SAM" id="MobiDB-lite"/>
    </source>
</evidence>
<evidence type="ECO:0000313" key="3">
    <source>
        <dbReference type="Proteomes" id="UP000053097"/>
    </source>
</evidence>
<dbReference type="Proteomes" id="UP000053097">
    <property type="component" value="Unassembled WGS sequence"/>
</dbReference>
<keyword evidence="3" id="KW-1185">Reference proteome</keyword>
<evidence type="ECO:0000313" key="2">
    <source>
        <dbReference type="EMBL" id="EZA54130.1"/>
    </source>
</evidence>
<organism evidence="2 3">
    <name type="scientific">Ooceraea biroi</name>
    <name type="common">Clonal raider ant</name>
    <name type="synonym">Cerapachys biroi</name>
    <dbReference type="NCBI Taxonomy" id="2015173"/>
    <lineage>
        <taxon>Eukaryota</taxon>
        <taxon>Metazoa</taxon>
        <taxon>Ecdysozoa</taxon>
        <taxon>Arthropoda</taxon>
        <taxon>Hexapoda</taxon>
        <taxon>Insecta</taxon>
        <taxon>Pterygota</taxon>
        <taxon>Neoptera</taxon>
        <taxon>Endopterygota</taxon>
        <taxon>Hymenoptera</taxon>
        <taxon>Apocrita</taxon>
        <taxon>Aculeata</taxon>
        <taxon>Formicoidea</taxon>
        <taxon>Formicidae</taxon>
        <taxon>Dorylinae</taxon>
        <taxon>Ooceraea</taxon>
    </lineage>
</organism>
<accession>A0A026WDH8</accession>
<reference evidence="2 3" key="1">
    <citation type="journal article" date="2014" name="Curr. Biol.">
        <title>The genome of the clonal raider ant Cerapachys biroi.</title>
        <authorList>
            <person name="Oxley P.R."/>
            <person name="Ji L."/>
            <person name="Fetter-Pruneda I."/>
            <person name="McKenzie S.K."/>
            <person name="Li C."/>
            <person name="Hu H."/>
            <person name="Zhang G."/>
            <person name="Kronauer D.J."/>
        </authorList>
    </citation>
    <scope>NUCLEOTIDE SEQUENCE [LARGE SCALE GENOMIC DNA]</scope>
</reference>
<dbReference type="EMBL" id="KK107260">
    <property type="protein sequence ID" value="EZA54130.1"/>
    <property type="molecule type" value="Genomic_DNA"/>
</dbReference>
<dbReference type="AlphaFoldDB" id="A0A026WDH8"/>
<protein>
    <submittedName>
        <fullName evidence="2">Uncharacterized protein</fullName>
    </submittedName>
</protein>
<proteinExistence type="predicted"/>
<feature type="region of interest" description="Disordered" evidence="1">
    <location>
        <begin position="41"/>
        <end position="62"/>
    </location>
</feature>
<gene>
    <name evidence="2" type="ORF">X777_05980</name>
</gene>